<dbReference type="KEGG" id="ach:Achl_4541"/>
<dbReference type="EMBL" id="CP001343">
    <property type="protein sequence ID" value="ACL42492.1"/>
    <property type="molecule type" value="Genomic_DNA"/>
</dbReference>
<geneLocation type="plasmid" evidence="1 2">
    <name>pACHL02</name>
</geneLocation>
<proteinExistence type="predicted"/>
<keyword evidence="1" id="KW-0614">Plasmid</keyword>
<gene>
    <name evidence="1" type="ordered locus">Achl_4541</name>
</gene>
<dbReference type="AlphaFoldDB" id="B8HJ94"/>
<keyword evidence="2" id="KW-1185">Reference proteome</keyword>
<sequence length="80" mass="8645">MLAVPGVFFPGLIEDLEDALRAPTPPSGQRRFLGVRGLPPLALQPLQDLKGLKVRFDAAAGTGRGQLFLRGRAKPVRRSL</sequence>
<evidence type="ECO:0000313" key="1">
    <source>
        <dbReference type="EMBL" id="ACL42492.1"/>
    </source>
</evidence>
<reference evidence="1" key="1">
    <citation type="submission" date="2009-01" db="EMBL/GenBank/DDBJ databases">
        <title>Complete sequence of plasmid2 of Arthrobacter chlorophenolicus A6.</title>
        <authorList>
            <consortium name="US DOE Joint Genome Institute"/>
            <person name="Lucas S."/>
            <person name="Copeland A."/>
            <person name="Lapidus A."/>
            <person name="Glavina del Rio T."/>
            <person name="Tice H."/>
            <person name="Bruce D."/>
            <person name="Goodwin L."/>
            <person name="Pitluck S."/>
            <person name="Goltsman E."/>
            <person name="Clum A."/>
            <person name="Larimer F."/>
            <person name="Land M."/>
            <person name="Hauser L."/>
            <person name="Kyrpides N."/>
            <person name="Mikhailova N."/>
            <person name="Jansson J."/>
            <person name="Richardson P."/>
        </authorList>
    </citation>
    <scope>NUCLEOTIDE SEQUENCE [LARGE SCALE GENOMIC DNA]</scope>
    <source>
        <strain evidence="1">A6</strain>
        <plasmid evidence="1">pACHL02</plasmid>
    </source>
</reference>
<evidence type="ECO:0000313" key="2">
    <source>
        <dbReference type="Proteomes" id="UP000002505"/>
    </source>
</evidence>
<organism evidence="1 2">
    <name type="scientific">Pseudarthrobacter chlorophenolicus (strain ATCC 700700 / DSM 12829 / CIP 107037 / JCM 12360 / KCTC 9906 / NCIMB 13794 / A6)</name>
    <name type="common">Arthrobacter chlorophenolicus</name>
    <dbReference type="NCBI Taxonomy" id="452863"/>
    <lineage>
        <taxon>Bacteria</taxon>
        <taxon>Bacillati</taxon>
        <taxon>Actinomycetota</taxon>
        <taxon>Actinomycetes</taxon>
        <taxon>Micrococcales</taxon>
        <taxon>Micrococcaceae</taxon>
        <taxon>Pseudarthrobacter</taxon>
    </lineage>
</organism>
<protein>
    <submittedName>
        <fullName evidence="1">Uncharacterized protein</fullName>
    </submittedName>
</protein>
<accession>B8HJ94</accession>
<dbReference type="Proteomes" id="UP000002505">
    <property type="component" value="Plasmid pACHL02"/>
</dbReference>
<name>B8HJ94_PSECP</name>
<dbReference type="HOGENOM" id="CLU_2582071_0_0_11"/>